<accession>A0ABD3AV55</accession>
<name>A0ABD3AV55_9GENT</name>
<dbReference type="EMBL" id="JBJUIK010000002">
    <property type="protein sequence ID" value="KAL3535025.1"/>
    <property type="molecule type" value="Genomic_DNA"/>
</dbReference>
<evidence type="ECO:0000313" key="2">
    <source>
        <dbReference type="Proteomes" id="UP001630127"/>
    </source>
</evidence>
<reference evidence="1 2" key="1">
    <citation type="submission" date="2024-11" db="EMBL/GenBank/DDBJ databases">
        <title>A near-complete genome assembly of Cinchona calisaya.</title>
        <authorList>
            <person name="Lian D.C."/>
            <person name="Zhao X.W."/>
            <person name="Wei L."/>
        </authorList>
    </citation>
    <scope>NUCLEOTIDE SEQUENCE [LARGE SCALE GENOMIC DNA]</scope>
    <source>
        <tissue evidence="1">Nenye</tissue>
    </source>
</reference>
<dbReference type="AlphaFoldDB" id="A0ABD3AV55"/>
<comment type="caution">
    <text evidence="1">The sequence shown here is derived from an EMBL/GenBank/DDBJ whole genome shotgun (WGS) entry which is preliminary data.</text>
</comment>
<sequence length="115" mass="12210">MLHGRGSGAICLPCNVRIVACPSPSLVSWIKPSHGRFKLNVDSSSLGNGLASRGAILRDSLGHLILALSLHYNLLPRIGSSSVSSPFFSPYNPIVLEGILCLDKEGVPSVRSRGF</sequence>
<proteinExistence type="predicted"/>
<protein>
    <recommendedName>
        <fullName evidence="3">RNase H type-1 domain-containing protein</fullName>
    </recommendedName>
</protein>
<keyword evidence="2" id="KW-1185">Reference proteome</keyword>
<evidence type="ECO:0000313" key="1">
    <source>
        <dbReference type="EMBL" id="KAL3535025.1"/>
    </source>
</evidence>
<dbReference type="Proteomes" id="UP001630127">
    <property type="component" value="Unassembled WGS sequence"/>
</dbReference>
<gene>
    <name evidence="1" type="ORF">ACH5RR_003486</name>
</gene>
<evidence type="ECO:0008006" key="3">
    <source>
        <dbReference type="Google" id="ProtNLM"/>
    </source>
</evidence>
<organism evidence="1 2">
    <name type="scientific">Cinchona calisaya</name>
    <dbReference type="NCBI Taxonomy" id="153742"/>
    <lineage>
        <taxon>Eukaryota</taxon>
        <taxon>Viridiplantae</taxon>
        <taxon>Streptophyta</taxon>
        <taxon>Embryophyta</taxon>
        <taxon>Tracheophyta</taxon>
        <taxon>Spermatophyta</taxon>
        <taxon>Magnoliopsida</taxon>
        <taxon>eudicotyledons</taxon>
        <taxon>Gunneridae</taxon>
        <taxon>Pentapetalae</taxon>
        <taxon>asterids</taxon>
        <taxon>lamiids</taxon>
        <taxon>Gentianales</taxon>
        <taxon>Rubiaceae</taxon>
        <taxon>Cinchonoideae</taxon>
        <taxon>Cinchoneae</taxon>
        <taxon>Cinchona</taxon>
    </lineage>
</organism>